<keyword evidence="1" id="KW-0732">Signal</keyword>
<accession>A0A1M5SLM4</accession>
<dbReference type="EMBL" id="FQXQ01000001">
    <property type="protein sequence ID" value="SHH38783.1"/>
    <property type="molecule type" value="Genomic_DNA"/>
</dbReference>
<sequence length="114" mass="12753">MKKIFLIGFLSIFFVNCANDSESDFTEKETDPTVKLTYTKDIKPIIDNNCLQCHNNPTTNAAPTSYNTYELVRDHASSMQSRMNSASAPMPQSGLLPAATRAKFDKWITDGKLE</sequence>
<dbReference type="AlphaFoldDB" id="A0A1M5SLM4"/>
<dbReference type="STRING" id="1195760.SAMN05444281_0352"/>
<keyword evidence="3" id="KW-1185">Reference proteome</keyword>
<evidence type="ECO:0000313" key="3">
    <source>
        <dbReference type="Proteomes" id="UP000184109"/>
    </source>
</evidence>
<reference evidence="3" key="1">
    <citation type="submission" date="2016-11" db="EMBL/GenBank/DDBJ databases">
        <authorList>
            <person name="Varghese N."/>
            <person name="Submissions S."/>
        </authorList>
    </citation>
    <scope>NUCLEOTIDE SEQUENCE [LARGE SCALE GENOMIC DNA]</scope>
    <source>
        <strain evidence="3">DSM 100572</strain>
    </source>
</reference>
<proteinExistence type="predicted"/>
<dbReference type="Proteomes" id="UP000184109">
    <property type="component" value="Unassembled WGS sequence"/>
</dbReference>
<dbReference type="RefSeq" id="WP_073117957.1">
    <property type="nucleotide sequence ID" value="NZ_BMEN01000001.1"/>
</dbReference>
<feature type="signal peptide" evidence="1">
    <location>
        <begin position="1"/>
        <end position="18"/>
    </location>
</feature>
<evidence type="ECO:0000256" key="1">
    <source>
        <dbReference type="SAM" id="SignalP"/>
    </source>
</evidence>
<evidence type="ECO:0008006" key="4">
    <source>
        <dbReference type="Google" id="ProtNLM"/>
    </source>
</evidence>
<organism evidence="2 3">
    <name type="scientific">Wenyingzhuangia marina</name>
    <dbReference type="NCBI Taxonomy" id="1195760"/>
    <lineage>
        <taxon>Bacteria</taxon>
        <taxon>Pseudomonadati</taxon>
        <taxon>Bacteroidota</taxon>
        <taxon>Flavobacteriia</taxon>
        <taxon>Flavobacteriales</taxon>
        <taxon>Flavobacteriaceae</taxon>
        <taxon>Wenyingzhuangia</taxon>
    </lineage>
</organism>
<protein>
    <recommendedName>
        <fullName evidence="4">Cytochrome c domain-containing protein</fullName>
    </recommendedName>
</protein>
<name>A0A1M5SLM4_9FLAO</name>
<gene>
    <name evidence="2" type="ORF">SAMN05444281_0352</name>
</gene>
<dbReference type="OrthoDB" id="9786191at2"/>
<evidence type="ECO:0000313" key="2">
    <source>
        <dbReference type="EMBL" id="SHH38783.1"/>
    </source>
</evidence>
<feature type="chain" id="PRO_5013200563" description="Cytochrome c domain-containing protein" evidence="1">
    <location>
        <begin position="19"/>
        <end position="114"/>
    </location>
</feature>